<sequence length="63" mass="7081">MNYLLSELDRDRGGRRIPNLNATATSVAFRRLSRSQPRAPDPQGLDWSPLDTLRALSSMHSSQ</sequence>
<comment type="caution">
    <text evidence="1">The sequence shown here is derived from an EMBL/GenBank/DDBJ whole genome shotgun (WGS) entry which is preliminary data.</text>
</comment>
<protein>
    <submittedName>
        <fullName evidence="1">Uncharacterized protein</fullName>
    </submittedName>
</protein>
<evidence type="ECO:0000313" key="2">
    <source>
        <dbReference type="Proteomes" id="UP000652761"/>
    </source>
</evidence>
<dbReference type="Proteomes" id="UP000652761">
    <property type="component" value="Unassembled WGS sequence"/>
</dbReference>
<name>A0A843VEZ6_COLES</name>
<gene>
    <name evidence="1" type="ORF">Taro_027605</name>
</gene>
<dbReference type="AlphaFoldDB" id="A0A843VEZ6"/>
<evidence type="ECO:0000313" key="1">
    <source>
        <dbReference type="EMBL" id="MQL94938.1"/>
    </source>
</evidence>
<proteinExistence type="predicted"/>
<accession>A0A843VEZ6</accession>
<reference evidence="1" key="1">
    <citation type="submission" date="2017-07" db="EMBL/GenBank/DDBJ databases">
        <title>Taro Niue Genome Assembly and Annotation.</title>
        <authorList>
            <person name="Atibalentja N."/>
            <person name="Keating K."/>
            <person name="Fields C.J."/>
        </authorList>
    </citation>
    <scope>NUCLEOTIDE SEQUENCE</scope>
    <source>
        <strain evidence="1">Niue_2</strain>
        <tissue evidence="1">Leaf</tissue>
    </source>
</reference>
<dbReference type="EMBL" id="NMUH01001733">
    <property type="protein sequence ID" value="MQL94938.1"/>
    <property type="molecule type" value="Genomic_DNA"/>
</dbReference>
<organism evidence="1 2">
    <name type="scientific">Colocasia esculenta</name>
    <name type="common">Wild taro</name>
    <name type="synonym">Arum esculentum</name>
    <dbReference type="NCBI Taxonomy" id="4460"/>
    <lineage>
        <taxon>Eukaryota</taxon>
        <taxon>Viridiplantae</taxon>
        <taxon>Streptophyta</taxon>
        <taxon>Embryophyta</taxon>
        <taxon>Tracheophyta</taxon>
        <taxon>Spermatophyta</taxon>
        <taxon>Magnoliopsida</taxon>
        <taxon>Liliopsida</taxon>
        <taxon>Araceae</taxon>
        <taxon>Aroideae</taxon>
        <taxon>Colocasieae</taxon>
        <taxon>Colocasia</taxon>
    </lineage>
</organism>
<keyword evidence="2" id="KW-1185">Reference proteome</keyword>